<dbReference type="InterPro" id="IPR017948">
    <property type="entry name" value="TGFb_CS"/>
</dbReference>
<gene>
    <name evidence="10" type="ORF">TBRA_LOCUS8169</name>
</gene>
<evidence type="ECO:0000256" key="3">
    <source>
        <dbReference type="ARBA" id="ARBA00022525"/>
    </source>
</evidence>
<protein>
    <recommendedName>
        <fullName evidence="9">TGF-beta family profile domain-containing protein</fullName>
    </recommendedName>
</protein>
<feature type="domain" description="TGF-beta family profile" evidence="9">
    <location>
        <begin position="63"/>
        <end position="182"/>
    </location>
</feature>
<dbReference type="PANTHER" id="PTHR13223:SF2">
    <property type="entry name" value="ACIDIC FIBROBLAST GROWTH FACTOR INTRACELLULAR-BINDING PROTEIN"/>
    <property type="match status" value="1"/>
</dbReference>
<evidence type="ECO:0000313" key="11">
    <source>
        <dbReference type="Proteomes" id="UP000479190"/>
    </source>
</evidence>
<dbReference type="Pfam" id="PF00019">
    <property type="entry name" value="TGF_beta"/>
    <property type="match status" value="1"/>
</dbReference>
<feature type="non-terminal residue" evidence="10">
    <location>
        <position position="1"/>
    </location>
</feature>
<dbReference type="OrthoDB" id="16955at2759"/>
<organism evidence="10 11">
    <name type="scientific">Trichogramma brassicae</name>
    <dbReference type="NCBI Taxonomy" id="86971"/>
    <lineage>
        <taxon>Eukaryota</taxon>
        <taxon>Metazoa</taxon>
        <taxon>Ecdysozoa</taxon>
        <taxon>Arthropoda</taxon>
        <taxon>Hexapoda</taxon>
        <taxon>Insecta</taxon>
        <taxon>Pterygota</taxon>
        <taxon>Neoptera</taxon>
        <taxon>Endopterygota</taxon>
        <taxon>Hymenoptera</taxon>
        <taxon>Apocrita</taxon>
        <taxon>Proctotrupomorpha</taxon>
        <taxon>Chalcidoidea</taxon>
        <taxon>Trichogrammatidae</taxon>
        <taxon>Trichogramma</taxon>
    </lineage>
</organism>
<evidence type="ECO:0000256" key="5">
    <source>
        <dbReference type="ARBA" id="ARBA00023030"/>
    </source>
</evidence>
<proteinExistence type="inferred from homology"/>
<dbReference type="PROSITE" id="PS51362">
    <property type="entry name" value="TGF_BETA_2"/>
    <property type="match status" value="1"/>
</dbReference>
<dbReference type="FunFam" id="2.10.90.10:FF:000001">
    <property type="entry name" value="Bone morphogenetic protein 4"/>
    <property type="match status" value="1"/>
</dbReference>
<keyword evidence="3" id="KW-0964">Secreted</keyword>
<evidence type="ECO:0000259" key="9">
    <source>
        <dbReference type="PROSITE" id="PS51362"/>
    </source>
</evidence>
<evidence type="ECO:0000256" key="2">
    <source>
        <dbReference type="ARBA" id="ARBA00006656"/>
    </source>
</evidence>
<dbReference type="Pfam" id="PF05427">
    <property type="entry name" value="FIBP"/>
    <property type="match status" value="1"/>
</dbReference>
<evidence type="ECO:0000313" key="10">
    <source>
        <dbReference type="EMBL" id="CAB0036296.1"/>
    </source>
</evidence>
<dbReference type="SMART" id="SM00204">
    <property type="entry name" value="TGFB"/>
    <property type="match status" value="1"/>
</dbReference>
<keyword evidence="4" id="KW-0732">Signal</keyword>
<dbReference type="InterPro" id="IPR029034">
    <property type="entry name" value="Cystine-knot_cytokine"/>
</dbReference>
<evidence type="ECO:0000256" key="6">
    <source>
        <dbReference type="ARBA" id="ARBA00023157"/>
    </source>
</evidence>
<evidence type="ECO:0000256" key="8">
    <source>
        <dbReference type="RuleBase" id="RU000354"/>
    </source>
</evidence>
<comment type="subcellular location">
    <subcellularLocation>
        <location evidence="1">Secreted</location>
    </subcellularLocation>
</comment>
<sequence>RLDEHRRWLRREKVGRERTADALVVDSLQHVHESRARVGPVSLEARTKPFIVIQTEPAPQRNRPKRESNCQADTKECCREELFISFEDIGWNDWILYPRGYHAYFCKGSCNTAFSLSISGSQYNDVIRRLLSKVKTFHRRNEIVPCCSPTQLSPLQLLYVESNNSIAHKTLPNMVVEACGCINYTLVDPEIYQLWVDGYSSSDAVNILQQRGVCQQTNASIELLASDVLDHYRTYSLLEKLLHSPSKLACEQLAFQIEPQTSQMLIEMYYEFNDGVVREIIGKKLTSKNRKDMDEVAEKTGTSLRSCRRQFDNIKRVFKTVEDLPGSLVTNIKQYFLLPEELAKRYAAVVFIVCLRFEINKRKLQYLTFPDLYHCASSIMFSWTYRITGSEYFDTDLDREFLLELPECRVLLENEKHHKHLVCVKLKPMVLDRVYQELDVNFKFYSRAIVGIAGSLHRTRELRSFFLDLVEKCIEPWKQINWTHTDLRNFLAAFTQCALDMDVLKDNELRDAFERYMKVITSCLLRMYHT</sequence>
<dbReference type="AlphaFoldDB" id="A0A6H5INV4"/>
<comment type="similarity">
    <text evidence="2 8">Belongs to the TGF-beta family.</text>
</comment>
<dbReference type="InterPro" id="IPR008614">
    <property type="entry name" value="FIBP"/>
</dbReference>
<keyword evidence="6" id="KW-1015">Disulfide bond</keyword>
<dbReference type="GO" id="GO:0005634">
    <property type="term" value="C:nucleus"/>
    <property type="evidence" value="ECO:0007669"/>
    <property type="project" value="TreeGrafter"/>
</dbReference>
<dbReference type="EMBL" id="CADCXV010000815">
    <property type="protein sequence ID" value="CAB0036296.1"/>
    <property type="molecule type" value="Genomic_DNA"/>
</dbReference>
<keyword evidence="7" id="KW-0325">Glycoprotein</keyword>
<evidence type="ECO:0000256" key="1">
    <source>
        <dbReference type="ARBA" id="ARBA00004613"/>
    </source>
</evidence>
<dbReference type="InterPro" id="IPR001839">
    <property type="entry name" value="TGF-b_C"/>
</dbReference>
<dbReference type="Gene3D" id="2.10.90.10">
    <property type="entry name" value="Cystine-knot cytokines"/>
    <property type="match status" value="1"/>
</dbReference>
<evidence type="ECO:0000256" key="7">
    <source>
        <dbReference type="ARBA" id="ARBA00023180"/>
    </source>
</evidence>
<dbReference type="GO" id="GO:0008083">
    <property type="term" value="F:growth factor activity"/>
    <property type="evidence" value="ECO:0007669"/>
    <property type="project" value="UniProtKB-KW"/>
</dbReference>
<keyword evidence="5 8" id="KW-0339">Growth factor</keyword>
<dbReference type="Proteomes" id="UP000479190">
    <property type="component" value="Unassembled WGS sequence"/>
</dbReference>
<dbReference type="SUPFAM" id="SSF57501">
    <property type="entry name" value="Cystine-knot cytokines"/>
    <property type="match status" value="1"/>
</dbReference>
<accession>A0A6H5INV4</accession>
<name>A0A6H5INV4_9HYME</name>
<dbReference type="PANTHER" id="PTHR13223">
    <property type="entry name" value="ACIDIC FIBROBLAST GROWTH FACTOR INTRACELLULAR BINDING PROTEIN"/>
    <property type="match status" value="1"/>
</dbReference>
<dbReference type="PROSITE" id="PS00250">
    <property type="entry name" value="TGF_BETA_1"/>
    <property type="match status" value="1"/>
</dbReference>
<dbReference type="GO" id="GO:0005576">
    <property type="term" value="C:extracellular region"/>
    <property type="evidence" value="ECO:0007669"/>
    <property type="project" value="UniProtKB-SubCell"/>
</dbReference>
<reference evidence="10 11" key="1">
    <citation type="submission" date="2020-02" db="EMBL/GenBank/DDBJ databases">
        <authorList>
            <person name="Ferguson B K."/>
        </authorList>
    </citation>
    <scope>NUCLEOTIDE SEQUENCE [LARGE SCALE GENOMIC DNA]</scope>
</reference>
<evidence type="ECO:0000256" key="4">
    <source>
        <dbReference type="ARBA" id="ARBA00022729"/>
    </source>
</evidence>
<dbReference type="CDD" id="cd13752">
    <property type="entry name" value="TGF_beta_INHB"/>
    <property type="match status" value="1"/>
</dbReference>
<keyword evidence="11" id="KW-1185">Reference proteome</keyword>